<accession>A0AAW5SKS5</accession>
<feature type="compositionally biased region" description="Polar residues" evidence="2">
    <location>
        <begin position="242"/>
        <end position="251"/>
    </location>
</feature>
<dbReference type="AlphaFoldDB" id="A0AAW5SKS5"/>
<dbReference type="PANTHER" id="PTHR47485">
    <property type="entry name" value="THYLAKOID LUMENAL 17.4 KDA PROTEIN, CHLOROPLASTIC"/>
    <property type="match status" value="1"/>
</dbReference>
<dbReference type="SUPFAM" id="SSF141571">
    <property type="entry name" value="Pentapeptide repeat-like"/>
    <property type="match status" value="1"/>
</dbReference>
<dbReference type="EMBL" id="JACKTI010000029">
    <property type="protein sequence ID" value="MCV7023623.1"/>
    <property type="molecule type" value="Genomic_DNA"/>
</dbReference>
<proteinExistence type="predicted"/>
<evidence type="ECO:0000256" key="2">
    <source>
        <dbReference type="SAM" id="MobiDB-lite"/>
    </source>
</evidence>
<dbReference type="Gene3D" id="2.160.20.80">
    <property type="entry name" value="E3 ubiquitin-protein ligase SopA"/>
    <property type="match status" value="1"/>
</dbReference>
<organism evidence="3 4">
    <name type="scientific">Mycolicibacterium novocastrense</name>
    <name type="common">Mycobacterium novocastrense</name>
    <dbReference type="NCBI Taxonomy" id="59813"/>
    <lineage>
        <taxon>Bacteria</taxon>
        <taxon>Bacillati</taxon>
        <taxon>Actinomycetota</taxon>
        <taxon>Actinomycetes</taxon>
        <taxon>Mycobacteriales</taxon>
        <taxon>Mycobacteriaceae</taxon>
        <taxon>Mycolicibacterium</taxon>
    </lineage>
</organism>
<evidence type="ECO:0000313" key="3">
    <source>
        <dbReference type="EMBL" id="MCV7023623.1"/>
    </source>
</evidence>
<comment type="caution">
    <text evidence="3">The sequence shown here is derived from an EMBL/GenBank/DDBJ whole genome shotgun (WGS) entry which is preliminary data.</text>
</comment>
<evidence type="ECO:0000256" key="1">
    <source>
        <dbReference type="ARBA" id="ARBA00022737"/>
    </source>
</evidence>
<dbReference type="PANTHER" id="PTHR47485:SF1">
    <property type="entry name" value="THYLAKOID LUMENAL 17.4 KDA PROTEIN, CHLOROPLASTIC"/>
    <property type="match status" value="1"/>
</dbReference>
<dbReference type="RefSeq" id="WP_165604409.1">
    <property type="nucleotide sequence ID" value="NZ_BCTA01000013.1"/>
</dbReference>
<dbReference type="InterPro" id="IPR001646">
    <property type="entry name" value="5peptide_repeat"/>
</dbReference>
<dbReference type="Pfam" id="PF00805">
    <property type="entry name" value="Pentapeptide"/>
    <property type="match status" value="3"/>
</dbReference>
<feature type="region of interest" description="Disordered" evidence="2">
    <location>
        <begin position="220"/>
        <end position="251"/>
    </location>
</feature>
<gene>
    <name evidence="3" type="ORF">H7I77_09715</name>
</gene>
<protein>
    <submittedName>
        <fullName evidence="3">Pentapeptide repeat-containing protein</fullName>
    </submittedName>
</protein>
<sequence>MAWGSVRAQQDIDDERMLRESSLAAQQERQSARLENLRFVRDRSSIDDSVVRPFGGLDLAHQNMIGLNLTGASFIESNLQLADLTQIDVSSSSKFGPANFYGADLCGANLTNSIMFFANFTHASLRATTLSGGWFGRAWFDGTDMSYSYGAGADFDHATFVNGVNFRNAVLTDASFWSADLSGADFSDAIVAGADFSHAIISSATKFDGVVYTSSTKWPQGFTPKSDPVSESDLSIGPDFQPDTQSCEESK</sequence>
<name>A0AAW5SKS5_MYCNV</name>
<reference evidence="3" key="2">
    <citation type="journal article" date="2022" name="BMC Genomics">
        <title>Comparative genome analysis of mycobacteria focusing on tRNA and non-coding RNA.</title>
        <authorList>
            <person name="Behra P.R.K."/>
            <person name="Pettersson B.M.F."/>
            <person name="Ramesh M."/>
            <person name="Das S."/>
            <person name="Dasgupta S."/>
            <person name="Kirsebom L.A."/>
        </authorList>
    </citation>
    <scope>NUCLEOTIDE SEQUENCE</scope>
    <source>
        <strain evidence="3">DSM 44203</strain>
    </source>
</reference>
<reference evidence="3" key="1">
    <citation type="submission" date="2020-07" db="EMBL/GenBank/DDBJ databases">
        <authorList>
            <person name="Pettersson B.M.F."/>
            <person name="Behra P.R.K."/>
            <person name="Ramesh M."/>
            <person name="Das S."/>
            <person name="Dasgupta S."/>
            <person name="Kirsebom L.A."/>
        </authorList>
    </citation>
    <scope>NUCLEOTIDE SEQUENCE</scope>
    <source>
        <strain evidence="3">DSM 44203</strain>
    </source>
</reference>
<dbReference type="Proteomes" id="UP001207528">
    <property type="component" value="Unassembled WGS sequence"/>
</dbReference>
<evidence type="ECO:0000313" key="4">
    <source>
        <dbReference type="Proteomes" id="UP001207528"/>
    </source>
</evidence>
<keyword evidence="1" id="KW-0677">Repeat</keyword>